<name>A0A087TGK5_STEMI</name>
<dbReference type="InterPro" id="IPR029526">
    <property type="entry name" value="PGBD"/>
</dbReference>
<dbReference type="AlphaFoldDB" id="A0A087TGK5"/>
<dbReference type="Proteomes" id="UP000054359">
    <property type="component" value="Unassembled WGS sequence"/>
</dbReference>
<sequence length="698" mass="80776">MSPYELEMQRLRDLLETVESDEDCISEIESDTDIEIFSEHNTDTEEDDELDNTKDDDDSDDFVGKDGKTVWKKKKFRQNVRVRSHNIMTHLPGPIREARNVTDPFSSWNILIDNSILSIIVECTNLYISEIVLHYKRERDAKPTDVVEIKAVIGLLYLCGLHKSSHLNVKDLWATDGTGIEIFHTTMPYKRFLFLLRCMRFDKLLDRPQRKLFDKLAAIRDFFEKFISNCKDSYNLGEYVTIDEKLEPFRGRCGFRQYMPNKPAKYGIKIFALVDSRTFYTSNMEIYCGTQPDGPFKVSTSPSDVVKRLIQPLHKSSRNITTDNWYTSYPLAADLLKEKLTLVGTMRKNKREIPPTFVTSKGREIFSTLFGFEKDKTLISYVPKKGKTVLMLSTLHNDDAIDDTTGEKKKPEMICFYNMTKGAVDTVDEMAASYSVARITRRWPMKTLTMSLHPQVIKSVTVSELQELSFSQLSLHEKSTIKKRDRSTPDILICQPGISNKKKYIRSFNSKWYQRENWLCGCEVKTALFCFPCLLFGGDVTWTKDGFRNINKMKEKTEKHQKPNKHVDNVVSLSLLRTVSIKEKLSEGYRLPVNEHNIKVKKNREISCKIRDSIFFCGNFETPLRVHDEKDDSVNPGVFRGLVNFASKLDSDLKNHLETSAVFKGVYKTIHNEILDCLFQIYHEEIRTEIRKACSFNG</sequence>
<feature type="region of interest" description="Disordered" evidence="1">
    <location>
        <begin position="35"/>
        <end position="61"/>
    </location>
</feature>
<evidence type="ECO:0000259" key="2">
    <source>
        <dbReference type="Pfam" id="PF13843"/>
    </source>
</evidence>
<proteinExistence type="predicted"/>
<reference evidence="3 4" key="1">
    <citation type="submission" date="2013-11" db="EMBL/GenBank/DDBJ databases">
        <title>Genome sequencing of Stegodyphus mimosarum.</title>
        <authorList>
            <person name="Bechsgaard J."/>
        </authorList>
    </citation>
    <scope>NUCLEOTIDE SEQUENCE [LARGE SCALE GENOMIC DNA]</scope>
</reference>
<feature type="non-terminal residue" evidence="3">
    <location>
        <position position="698"/>
    </location>
</feature>
<dbReference type="PANTHER" id="PTHR46599">
    <property type="entry name" value="PIGGYBAC TRANSPOSABLE ELEMENT-DERIVED PROTEIN 4"/>
    <property type="match status" value="1"/>
</dbReference>
<dbReference type="Pfam" id="PF13843">
    <property type="entry name" value="DDE_Tnp_1_7"/>
    <property type="match status" value="1"/>
</dbReference>
<evidence type="ECO:0000313" key="4">
    <source>
        <dbReference type="Proteomes" id="UP000054359"/>
    </source>
</evidence>
<protein>
    <submittedName>
        <fullName evidence="3">PiggyBac transposable element-derived protein 4</fullName>
    </submittedName>
</protein>
<feature type="compositionally biased region" description="Acidic residues" evidence="1">
    <location>
        <begin position="44"/>
        <end position="61"/>
    </location>
</feature>
<organism evidence="3 4">
    <name type="scientific">Stegodyphus mimosarum</name>
    <name type="common">African social velvet spider</name>
    <dbReference type="NCBI Taxonomy" id="407821"/>
    <lineage>
        <taxon>Eukaryota</taxon>
        <taxon>Metazoa</taxon>
        <taxon>Ecdysozoa</taxon>
        <taxon>Arthropoda</taxon>
        <taxon>Chelicerata</taxon>
        <taxon>Arachnida</taxon>
        <taxon>Araneae</taxon>
        <taxon>Araneomorphae</taxon>
        <taxon>Entelegynae</taxon>
        <taxon>Eresoidea</taxon>
        <taxon>Eresidae</taxon>
        <taxon>Stegodyphus</taxon>
    </lineage>
</organism>
<dbReference type="STRING" id="407821.A0A087TGK5"/>
<feature type="domain" description="PiggyBac transposable element-derived protein" evidence="2">
    <location>
        <begin position="104"/>
        <end position="451"/>
    </location>
</feature>
<accession>A0A087TGK5</accession>
<evidence type="ECO:0000313" key="3">
    <source>
        <dbReference type="EMBL" id="KFM64244.1"/>
    </source>
</evidence>
<keyword evidence="4" id="KW-1185">Reference proteome</keyword>
<gene>
    <name evidence="3" type="ORF">X975_26235</name>
</gene>
<evidence type="ECO:0000256" key="1">
    <source>
        <dbReference type="SAM" id="MobiDB-lite"/>
    </source>
</evidence>
<dbReference type="OrthoDB" id="6423686at2759"/>
<dbReference type="PANTHER" id="PTHR46599:SF6">
    <property type="entry name" value="DUAL SPECIFICITY PHOSPHATASE 26"/>
    <property type="match status" value="1"/>
</dbReference>
<dbReference type="EMBL" id="KK115134">
    <property type="protein sequence ID" value="KFM64244.1"/>
    <property type="molecule type" value="Genomic_DNA"/>
</dbReference>